<evidence type="ECO:0000256" key="2">
    <source>
        <dbReference type="ARBA" id="ARBA00010670"/>
    </source>
</evidence>
<comment type="function">
    <text evidence="4">Inhibits cell growth by regulating the TOR signaling pathway upstream of the TSC1-TSC2 complex and downstream of AKT1.</text>
</comment>
<evidence type="ECO:0000256" key="5">
    <source>
        <dbReference type="ARBA" id="ARBA00039359"/>
    </source>
</evidence>
<reference evidence="6" key="1">
    <citation type="submission" date="2024-06" db="UniProtKB">
        <authorList>
            <consortium name="Ensembl"/>
        </authorList>
    </citation>
    <scope>IDENTIFICATION</scope>
</reference>
<dbReference type="EMBL" id="AEYP01024301">
    <property type="status" value="NOT_ANNOTATED_CDS"/>
    <property type="molecule type" value="Genomic_DNA"/>
</dbReference>
<name>M3YDL3_MUSPF</name>
<dbReference type="InterPro" id="IPR012918">
    <property type="entry name" value="RTP801-like"/>
</dbReference>
<comment type="similarity">
    <text evidence="2">Belongs to the DDIT4 family.</text>
</comment>
<dbReference type="AlphaFoldDB" id="M3YDL3"/>
<gene>
    <name evidence="6" type="primary">DDIT4L</name>
</gene>
<dbReference type="GO" id="GO:0005737">
    <property type="term" value="C:cytoplasm"/>
    <property type="evidence" value="ECO:0007669"/>
    <property type="project" value="UniProtKB-SubCell"/>
</dbReference>
<evidence type="ECO:0000256" key="1">
    <source>
        <dbReference type="ARBA" id="ARBA00004496"/>
    </source>
</evidence>
<dbReference type="InParanoid" id="M3YDL3"/>
<protein>
    <recommendedName>
        <fullName evidence="5">DNA damage-inducible transcript 4-like protein</fullName>
    </recommendedName>
</protein>
<proteinExistence type="inferred from homology"/>
<dbReference type="Pfam" id="PF07809">
    <property type="entry name" value="RTP801_C"/>
    <property type="match status" value="1"/>
</dbReference>
<dbReference type="PANTHER" id="PTHR12478:SF17">
    <property type="entry name" value="DNA DAMAGE-INDUCIBLE TRANSCRIPT 4-LIKE PROTEIN"/>
    <property type="match status" value="1"/>
</dbReference>
<evidence type="ECO:0000256" key="3">
    <source>
        <dbReference type="ARBA" id="ARBA00022490"/>
    </source>
</evidence>
<dbReference type="STRING" id="9669.ENSMPUP00000009420"/>
<dbReference type="InterPro" id="IPR038281">
    <property type="entry name" value="RTP801-like_C_sf"/>
</dbReference>
<keyword evidence="3" id="KW-0963">Cytoplasm</keyword>
<evidence type="ECO:0000256" key="4">
    <source>
        <dbReference type="ARBA" id="ARBA00037487"/>
    </source>
</evidence>
<dbReference type="GeneTree" id="ENSGT00530000063652"/>
<evidence type="ECO:0000313" key="6">
    <source>
        <dbReference type="Ensembl" id="ENSMPUP00000009420.1"/>
    </source>
</evidence>
<organism evidence="6">
    <name type="scientific">Mustela putorius furo</name>
    <name type="common">European domestic ferret</name>
    <name type="synonym">Mustela furo</name>
    <dbReference type="NCBI Taxonomy" id="9669"/>
    <lineage>
        <taxon>Eukaryota</taxon>
        <taxon>Metazoa</taxon>
        <taxon>Chordata</taxon>
        <taxon>Craniata</taxon>
        <taxon>Vertebrata</taxon>
        <taxon>Euteleostomi</taxon>
        <taxon>Mammalia</taxon>
        <taxon>Eutheria</taxon>
        <taxon>Laurasiatheria</taxon>
        <taxon>Carnivora</taxon>
        <taxon>Caniformia</taxon>
        <taxon>Musteloidea</taxon>
        <taxon>Mustelidae</taxon>
        <taxon>Mustelinae</taxon>
        <taxon>Mustela</taxon>
    </lineage>
</organism>
<dbReference type="GO" id="GO:0009968">
    <property type="term" value="P:negative regulation of signal transduction"/>
    <property type="evidence" value="ECO:0007669"/>
    <property type="project" value="InterPro"/>
</dbReference>
<dbReference type="eggNOG" id="ENOG502R3EE">
    <property type="taxonomic scope" value="Eukaryota"/>
</dbReference>
<accession>M3YDL3</accession>
<dbReference type="HOGENOM" id="CLU_086145_0_0_1"/>
<sequence length="167" mass="18867">MVATGSLSSKNPACISELLDHGFHRESLLNDFDYWDYVVPEPNLNEVMFEETTCQSLAKMLENCLSKSKQTKLGCSKVLVPEKLTQRIAQDVLRLSSTEPCGLRGCVMHVNLEIENENGSWTSFRDFFFSRGRFSSGLKRTLILSSGFRLVKKKLYSLIGTTVIEEC</sequence>
<dbReference type="PANTHER" id="PTHR12478">
    <property type="entry name" value="DNA-DAMAGE-INDUCIBLE TRANSCRIPT 4 PROTEIN DDIT4"/>
    <property type="match status" value="1"/>
</dbReference>
<dbReference type="Ensembl" id="ENSMPUT00000009575.1">
    <property type="protein sequence ID" value="ENSMPUP00000009420.1"/>
    <property type="gene ID" value="ENSMPUG00000009496.1"/>
</dbReference>
<comment type="subcellular location">
    <subcellularLocation>
        <location evidence="1">Cytoplasm</location>
    </subcellularLocation>
</comment>
<dbReference type="Gene3D" id="3.90.470.40">
    <property type="entry name" value="RTP801-like"/>
    <property type="match status" value="2"/>
</dbReference>